<dbReference type="PANTHER" id="PTHR39336:SF3">
    <property type="entry name" value="PYRIDOXAMINE PHOSPHATE OXIDASE"/>
    <property type="match status" value="1"/>
</dbReference>
<feature type="compositionally biased region" description="Basic and acidic residues" evidence="1">
    <location>
        <begin position="126"/>
        <end position="146"/>
    </location>
</feature>
<keyword evidence="4" id="KW-1185">Reference proteome</keyword>
<evidence type="ECO:0000256" key="1">
    <source>
        <dbReference type="SAM" id="MobiDB-lite"/>
    </source>
</evidence>
<feature type="transmembrane region" description="Helical" evidence="2">
    <location>
        <begin position="206"/>
        <end position="227"/>
    </location>
</feature>
<accession>A0A9P7Z024</accession>
<gene>
    <name evidence="3" type="ORF">BJ878DRAFT_544327</name>
</gene>
<evidence type="ECO:0000313" key="4">
    <source>
        <dbReference type="Proteomes" id="UP000887226"/>
    </source>
</evidence>
<evidence type="ECO:0000256" key="2">
    <source>
        <dbReference type="SAM" id="Phobius"/>
    </source>
</evidence>
<proteinExistence type="predicted"/>
<keyword evidence="2" id="KW-0472">Membrane</keyword>
<dbReference type="EMBL" id="MU254081">
    <property type="protein sequence ID" value="KAG9242360.1"/>
    <property type="molecule type" value="Genomic_DNA"/>
</dbReference>
<dbReference type="Proteomes" id="UP000887226">
    <property type="component" value="Unassembled WGS sequence"/>
</dbReference>
<keyword evidence="2" id="KW-0812">Transmembrane</keyword>
<protein>
    <recommendedName>
        <fullName evidence="5">Pyridoxamine 5'-phosphate oxidase putative domain-containing protein</fullName>
    </recommendedName>
</protein>
<evidence type="ECO:0000313" key="3">
    <source>
        <dbReference type="EMBL" id="KAG9242360.1"/>
    </source>
</evidence>
<dbReference type="AlphaFoldDB" id="A0A9P7Z024"/>
<feature type="region of interest" description="Disordered" evidence="1">
    <location>
        <begin position="125"/>
        <end position="146"/>
    </location>
</feature>
<dbReference type="Gene3D" id="2.30.110.10">
    <property type="entry name" value="Electron Transport, Fmn-binding Protein, Chain A"/>
    <property type="match status" value="1"/>
</dbReference>
<comment type="caution">
    <text evidence="3">The sequence shown here is derived from an EMBL/GenBank/DDBJ whole genome shotgun (WGS) entry which is preliminary data.</text>
</comment>
<keyword evidence="2" id="KW-1133">Transmembrane helix</keyword>
<reference evidence="3" key="1">
    <citation type="journal article" date="2021" name="IMA Fungus">
        <title>Genomic characterization of three marine fungi, including Emericellopsis atlantica sp. nov. with signatures of a generalist lifestyle and marine biomass degradation.</title>
        <authorList>
            <person name="Hagestad O.C."/>
            <person name="Hou L."/>
            <person name="Andersen J.H."/>
            <person name="Hansen E.H."/>
            <person name="Altermark B."/>
            <person name="Li C."/>
            <person name="Kuhnert E."/>
            <person name="Cox R.J."/>
            <person name="Crous P.W."/>
            <person name="Spatafora J.W."/>
            <person name="Lail K."/>
            <person name="Amirebrahimi M."/>
            <person name="Lipzen A."/>
            <person name="Pangilinan J."/>
            <person name="Andreopoulos W."/>
            <person name="Hayes R.D."/>
            <person name="Ng V."/>
            <person name="Grigoriev I.V."/>
            <person name="Jackson S.A."/>
            <person name="Sutton T.D.S."/>
            <person name="Dobson A.D.W."/>
            <person name="Rama T."/>
        </authorList>
    </citation>
    <scope>NUCLEOTIDE SEQUENCE</scope>
    <source>
        <strain evidence="3">TRa3180A</strain>
    </source>
</reference>
<name>A0A9P7Z024_9HELO</name>
<dbReference type="InterPro" id="IPR012349">
    <property type="entry name" value="Split_barrel_FMN-bd"/>
</dbReference>
<dbReference type="OrthoDB" id="539398at2759"/>
<organism evidence="3 4">
    <name type="scientific">Calycina marina</name>
    <dbReference type="NCBI Taxonomy" id="1763456"/>
    <lineage>
        <taxon>Eukaryota</taxon>
        <taxon>Fungi</taxon>
        <taxon>Dikarya</taxon>
        <taxon>Ascomycota</taxon>
        <taxon>Pezizomycotina</taxon>
        <taxon>Leotiomycetes</taxon>
        <taxon>Helotiales</taxon>
        <taxon>Pezizellaceae</taxon>
        <taxon>Calycina</taxon>
    </lineage>
</organism>
<dbReference type="PANTHER" id="PTHR39336">
    <property type="entry name" value="PYRIDOXAMINE PHOSPHATE OXIDASE FAMILY PROTEIN (AFU_ORTHOLOGUE AFUA_6G11440)"/>
    <property type="match status" value="1"/>
</dbReference>
<evidence type="ECO:0008006" key="5">
    <source>
        <dbReference type="Google" id="ProtNLM"/>
    </source>
</evidence>
<sequence>MSATGAGTAVDLLALTTKQHLLQPGIMGLSSSKYSPIIPNSLIEWILEQKVIWIASAPLAADGHVNVPPKGGRYFGIVDEKTFWYQDLTGSGVETISHLLEPPNGCITVLVNAFEGPPRILQGLPDHTERPLLEKSRGGQAGKKKDGIEKYWAHKNSESIDGLPGMRRGIETGKPEGVTPIKKIVGAAALPVSRKLANNLVSTSPLLLVLLSFLSGTVVVILLAVIARADLQGSYEGNQRWPTTTKKMLRGD</sequence>